<organism evidence="6 7">
    <name type="scientific">Nocardia jiangxiensis</name>
    <dbReference type="NCBI Taxonomy" id="282685"/>
    <lineage>
        <taxon>Bacteria</taxon>
        <taxon>Bacillati</taxon>
        <taxon>Actinomycetota</taxon>
        <taxon>Actinomycetes</taxon>
        <taxon>Mycobacteriales</taxon>
        <taxon>Nocardiaceae</taxon>
        <taxon>Nocardia</taxon>
    </lineage>
</organism>
<feature type="domain" description="GAF" evidence="4">
    <location>
        <begin position="55"/>
        <end position="202"/>
    </location>
</feature>
<proteinExistence type="predicted"/>
<keyword evidence="7" id="KW-1185">Reference proteome</keyword>
<keyword evidence="1" id="KW-0808">Transferase</keyword>
<dbReference type="Pfam" id="PF07730">
    <property type="entry name" value="HisKA_3"/>
    <property type="match status" value="1"/>
</dbReference>
<dbReference type="SMART" id="SM00065">
    <property type="entry name" value="GAF"/>
    <property type="match status" value="2"/>
</dbReference>
<evidence type="ECO:0000256" key="2">
    <source>
        <dbReference type="ARBA" id="ARBA00022777"/>
    </source>
</evidence>
<dbReference type="Pfam" id="PF01590">
    <property type="entry name" value="GAF"/>
    <property type="match status" value="1"/>
</dbReference>
<dbReference type="Pfam" id="PF02518">
    <property type="entry name" value="HATPase_c"/>
    <property type="match status" value="1"/>
</dbReference>
<evidence type="ECO:0000313" key="6">
    <source>
        <dbReference type="EMBL" id="MFF3567739.1"/>
    </source>
</evidence>
<dbReference type="Proteomes" id="UP001601992">
    <property type="component" value="Unassembled WGS sequence"/>
</dbReference>
<dbReference type="Gene3D" id="1.20.5.1930">
    <property type="match status" value="1"/>
</dbReference>
<comment type="caution">
    <text evidence="6">The sequence shown here is derived from an EMBL/GenBank/DDBJ whole genome shotgun (WGS) entry which is preliminary data.</text>
</comment>
<feature type="domain" description="Histidine kinase/HSP90-like ATPase" evidence="5">
    <location>
        <begin position="475"/>
        <end position="568"/>
    </location>
</feature>
<dbReference type="InterPro" id="IPR036890">
    <property type="entry name" value="HATPase_C_sf"/>
</dbReference>
<name>A0ABW6RXQ7_9NOCA</name>
<sequence>MPQSSDAYFVRDTLSQLRLRELLDEVKDRIEQISNARERIDGLVEAMLTVTSGLDLDETLHTVVDTARTLVGARYGALGVRGQGHELTQFIYQGIDDAQRALIGDLPQGRGVLGVLIDEPKPIRLDCISDHPSSVGFPPNHPPMNSFLGVPIRIRDEVFGNLYLTEKLNAQPFTEDDEIVMQALAASAGVAISNAHLYESARRRHAWISATRDLTAEFLAGAGYHEVLGHLVEHARQLTSSERAILAVSPDPEAPADRITHLDITGLTPVAPVPSRVPTPDTDIGHVFRTRTAQQLATGSGDALLGDGPVLLVPLHTGDAALGVLITTRPKGAAAYTDEIIDLAAGFAVQAAAAMQMAATRERVEELSVLSDRDRIARDLHDQVIQRLFAVGLLLQGTVPRSNNPEVRQRINEAVEEMQQVVQDIRTTIFDLHSNDPVFGQLRRRVDEMIRQYTADVPITTSVRVTGSLSTLGSELADHAESVIREAISNTVHHSGADHLTVEIHMGEDLSIIVEDDGRGISPDRTPSGLANLANRAKQCGGSFDISPAEHPGVLGPGTRIRWTAPLR</sequence>
<evidence type="ECO:0000256" key="1">
    <source>
        <dbReference type="ARBA" id="ARBA00022679"/>
    </source>
</evidence>
<dbReference type="Gene3D" id="3.30.450.40">
    <property type="match status" value="2"/>
</dbReference>
<keyword evidence="2" id="KW-0418">Kinase</keyword>
<dbReference type="Pfam" id="PF13185">
    <property type="entry name" value="GAF_2"/>
    <property type="match status" value="1"/>
</dbReference>
<evidence type="ECO:0000256" key="3">
    <source>
        <dbReference type="ARBA" id="ARBA00023012"/>
    </source>
</evidence>
<keyword evidence="3" id="KW-0902">Two-component regulatory system</keyword>
<protein>
    <submittedName>
        <fullName evidence="6">GAF domain-containing protein</fullName>
    </submittedName>
</protein>
<feature type="domain" description="GAF" evidence="4">
    <location>
        <begin position="223"/>
        <end position="365"/>
    </location>
</feature>
<dbReference type="SUPFAM" id="SSF55874">
    <property type="entry name" value="ATPase domain of HSP90 chaperone/DNA topoisomerase II/histidine kinase"/>
    <property type="match status" value="1"/>
</dbReference>
<dbReference type="RefSeq" id="WP_040831891.1">
    <property type="nucleotide sequence ID" value="NZ_JBIAQY010000002.1"/>
</dbReference>
<reference evidence="6 7" key="1">
    <citation type="submission" date="2024-10" db="EMBL/GenBank/DDBJ databases">
        <title>The Natural Products Discovery Center: Release of the First 8490 Sequenced Strains for Exploring Actinobacteria Biosynthetic Diversity.</title>
        <authorList>
            <person name="Kalkreuter E."/>
            <person name="Kautsar S.A."/>
            <person name="Yang D."/>
            <person name="Bader C.D."/>
            <person name="Teijaro C.N."/>
            <person name="Fluegel L."/>
            <person name="Davis C.M."/>
            <person name="Simpson J.R."/>
            <person name="Lauterbach L."/>
            <person name="Steele A.D."/>
            <person name="Gui C."/>
            <person name="Meng S."/>
            <person name="Li G."/>
            <person name="Viehrig K."/>
            <person name="Ye F."/>
            <person name="Su P."/>
            <person name="Kiefer A.F."/>
            <person name="Nichols A."/>
            <person name="Cepeda A.J."/>
            <person name="Yan W."/>
            <person name="Fan B."/>
            <person name="Jiang Y."/>
            <person name="Adhikari A."/>
            <person name="Zheng C.-J."/>
            <person name="Schuster L."/>
            <person name="Cowan T.M."/>
            <person name="Smanski M.J."/>
            <person name="Chevrette M.G."/>
            <person name="De Carvalho L.P.S."/>
            <person name="Shen B."/>
        </authorList>
    </citation>
    <scope>NUCLEOTIDE SEQUENCE [LARGE SCALE GENOMIC DNA]</scope>
    <source>
        <strain evidence="6 7">NPDC002593</strain>
    </source>
</reference>
<dbReference type="SUPFAM" id="SSF55781">
    <property type="entry name" value="GAF domain-like"/>
    <property type="match status" value="2"/>
</dbReference>
<accession>A0ABW6RXQ7</accession>
<dbReference type="EMBL" id="JBIAQY010000002">
    <property type="protein sequence ID" value="MFF3567739.1"/>
    <property type="molecule type" value="Genomic_DNA"/>
</dbReference>
<dbReference type="InterPro" id="IPR003594">
    <property type="entry name" value="HATPase_dom"/>
</dbReference>
<evidence type="ECO:0000259" key="5">
    <source>
        <dbReference type="SMART" id="SM00387"/>
    </source>
</evidence>
<dbReference type="InterPro" id="IPR003018">
    <property type="entry name" value="GAF"/>
</dbReference>
<dbReference type="PANTHER" id="PTHR24421:SF56">
    <property type="entry name" value="OXYGEN SENSOR HISTIDINE KINASE RESPONSE REGULATOR DOST"/>
    <property type="match status" value="1"/>
</dbReference>
<evidence type="ECO:0000259" key="4">
    <source>
        <dbReference type="SMART" id="SM00065"/>
    </source>
</evidence>
<dbReference type="CDD" id="cd16917">
    <property type="entry name" value="HATPase_UhpB-NarQ-NarX-like"/>
    <property type="match status" value="1"/>
</dbReference>
<dbReference type="InterPro" id="IPR011712">
    <property type="entry name" value="Sig_transdc_His_kin_sub3_dim/P"/>
</dbReference>
<dbReference type="Gene3D" id="3.30.565.10">
    <property type="entry name" value="Histidine kinase-like ATPase, C-terminal domain"/>
    <property type="match status" value="1"/>
</dbReference>
<dbReference type="PANTHER" id="PTHR24421">
    <property type="entry name" value="NITRATE/NITRITE SENSOR PROTEIN NARX-RELATED"/>
    <property type="match status" value="1"/>
</dbReference>
<dbReference type="SMART" id="SM00387">
    <property type="entry name" value="HATPase_c"/>
    <property type="match status" value="1"/>
</dbReference>
<gene>
    <name evidence="6" type="ORF">ACFYXQ_08125</name>
</gene>
<dbReference type="InterPro" id="IPR029016">
    <property type="entry name" value="GAF-like_dom_sf"/>
</dbReference>
<evidence type="ECO:0000313" key="7">
    <source>
        <dbReference type="Proteomes" id="UP001601992"/>
    </source>
</evidence>
<dbReference type="InterPro" id="IPR050482">
    <property type="entry name" value="Sensor_HK_TwoCompSys"/>
</dbReference>